<dbReference type="InterPro" id="IPR017517">
    <property type="entry name" value="Maleyloyr_isom"/>
</dbReference>
<organism evidence="2 3">
    <name type="scientific">Actinomycetospora straminea</name>
    <dbReference type="NCBI Taxonomy" id="663607"/>
    <lineage>
        <taxon>Bacteria</taxon>
        <taxon>Bacillati</taxon>
        <taxon>Actinomycetota</taxon>
        <taxon>Actinomycetes</taxon>
        <taxon>Pseudonocardiales</taxon>
        <taxon>Pseudonocardiaceae</taxon>
        <taxon>Actinomycetospora</taxon>
    </lineage>
</organism>
<sequence>MTDTADARALVPGAVDRVTARVRAVDAATWAAPTPCTEWSVGDLVAHLCLEHLWAPHVLVGTTMDVVGDRYEGDLLQGDPRGAWERALARSRPAWPATDTHAALVHTSFGWIPVEEYAEQMLLDLTVHEWDLARGAGQDEELDPVGVDRALAYVQSDPIMLTGAGLWSPPVTPRSAEPRDVLLALLGRPV</sequence>
<dbReference type="NCBIfam" id="TIGR03086">
    <property type="entry name" value="TIGR03086 family metal-binding protein"/>
    <property type="match status" value="1"/>
</dbReference>
<gene>
    <name evidence="2" type="ORF">GCM10023203_28760</name>
</gene>
<dbReference type="InterPro" id="IPR017520">
    <property type="entry name" value="CHP03086"/>
</dbReference>
<accession>A0ABP9EF68</accession>
<dbReference type="NCBIfam" id="TIGR03083">
    <property type="entry name" value="maleylpyruvate isomerase family mycothiol-dependent enzyme"/>
    <property type="match status" value="1"/>
</dbReference>
<dbReference type="Gene3D" id="1.20.120.450">
    <property type="entry name" value="dinb family like domain"/>
    <property type="match status" value="1"/>
</dbReference>
<dbReference type="Proteomes" id="UP001500457">
    <property type="component" value="Unassembled WGS sequence"/>
</dbReference>
<keyword evidence="3" id="KW-1185">Reference proteome</keyword>
<dbReference type="SUPFAM" id="SSF109854">
    <property type="entry name" value="DinB/YfiT-like putative metalloenzymes"/>
    <property type="match status" value="1"/>
</dbReference>
<dbReference type="InterPro" id="IPR024344">
    <property type="entry name" value="MDMPI_metal-binding"/>
</dbReference>
<reference evidence="3" key="1">
    <citation type="journal article" date="2019" name="Int. J. Syst. Evol. Microbiol.">
        <title>The Global Catalogue of Microorganisms (GCM) 10K type strain sequencing project: providing services to taxonomists for standard genome sequencing and annotation.</title>
        <authorList>
            <consortium name="The Broad Institute Genomics Platform"/>
            <consortium name="The Broad Institute Genome Sequencing Center for Infectious Disease"/>
            <person name="Wu L."/>
            <person name="Ma J."/>
        </authorList>
    </citation>
    <scope>NUCLEOTIDE SEQUENCE [LARGE SCALE GENOMIC DNA]</scope>
    <source>
        <strain evidence="3">JCM 17983</strain>
    </source>
</reference>
<dbReference type="RefSeq" id="WP_274234159.1">
    <property type="nucleotide sequence ID" value="NZ_BAABHQ010000007.1"/>
</dbReference>
<protein>
    <submittedName>
        <fullName evidence="2">TIGR03086 family metal-binding protein</fullName>
    </submittedName>
</protein>
<dbReference type="EMBL" id="BAABHQ010000007">
    <property type="protein sequence ID" value="GAA4876713.1"/>
    <property type="molecule type" value="Genomic_DNA"/>
</dbReference>
<evidence type="ECO:0000313" key="2">
    <source>
        <dbReference type="EMBL" id="GAA4876713.1"/>
    </source>
</evidence>
<proteinExistence type="predicted"/>
<name>A0ABP9EF68_9PSEU</name>
<dbReference type="Pfam" id="PF11716">
    <property type="entry name" value="MDMPI_N"/>
    <property type="match status" value="1"/>
</dbReference>
<feature type="domain" description="Mycothiol-dependent maleylpyruvate isomerase metal-binding" evidence="1">
    <location>
        <begin position="14"/>
        <end position="133"/>
    </location>
</feature>
<evidence type="ECO:0000313" key="3">
    <source>
        <dbReference type="Proteomes" id="UP001500457"/>
    </source>
</evidence>
<comment type="caution">
    <text evidence="2">The sequence shown here is derived from an EMBL/GenBank/DDBJ whole genome shotgun (WGS) entry which is preliminary data.</text>
</comment>
<evidence type="ECO:0000259" key="1">
    <source>
        <dbReference type="Pfam" id="PF11716"/>
    </source>
</evidence>
<dbReference type="InterPro" id="IPR034660">
    <property type="entry name" value="DinB/YfiT-like"/>
</dbReference>